<keyword evidence="2" id="KW-0732">Signal</keyword>
<feature type="chain" id="PRO_5006857807" evidence="2">
    <location>
        <begin position="29"/>
        <end position="185"/>
    </location>
</feature>
<protein>
    <submittedName>
        <fullName evidence="3">Uncharacterized protein</fullName>
    </submittedName>
</protein>
<dbReference type="EMBL" id="CDMC01000013">
    <property type="protein sequence ID" value="CEL09240.1"/>
    <property type="molecule type" value="Genomic_DNA"/>
</dbReference>
<gene>
    <name evidence="3" type="ORF">ASPCAL12379</name>
</gene>
<sequence>MSYIPYIAHFVLAMVKIWLYGLCAESLAMNLDPPEEELTHSLSALQHSAQIINLLLSDRLSRHVGTSRAKSQSHSNYPSNSLAPPFSNTPTPTPAPRPFLLIIGRPRGAPPIHLLASVSPTWRNPYLWRVCIASFCVDPAPLQGSHSLLQRPVSPMWEWRYRDWYLAQLTGGKMGGCLPLRRDQK</sequence>
<feature type="region of interest" description="Disordered" evidence="1">
    <location>
        <begin position="67"/>
        <end position="91"/>
    </location>
</feature>
<name>A0A0U5GEX9_ASPCI</name>
<keyword evidence="4" id="KW-1185">Reference proteome</keyword>
<reference evidence="4" key="1">
    <citation type="journal article" date="2016" name="Genome Announc.">
        <title>Draft genome sequences of fungus Aspergillus calidoustus.</title>
        <authorList>
            <person name="Horn F."/>
            <person name="Linde J."/>
            <person name="Mattern D.J."/>
            <person name="Walther G."/>
            <person name="Guthke R."/>
            <person name="Scherlach K."/>
            <person name="Martin K."/>
            <person name="Brakhage A.A."/>
            <person name="Petzke L."/>
            <person name="Valiante V."/>
        </authorList>
    </citation>
    <scope>NUCLEOTIDE SEQUENCE [LARGE SCALE GENOMIC DNA]</scope>
    <source>
        <strain evidence="4">SF006504</strain>
    </source>
</reference>
<evidence type="ECO:0000313" key="4">
    <source>
        <dbReference type="Proteomes" id="UP000054771"/>
    </source>
</evidence>
<proteinExistence type="predicted"/>
<feature type="signal peptide" evidence="2">
    <location>
        <begin position="1"/>
        <end position="28"/>
    </location>
</feature>
<organism evidence="3 4">
    <name type="scientific">Aspergillus calidoustus</name>
    <dbReference type="NCBI Taxonomy" id="454130"/>
    <lineage>
        <taxon>Eukaryota</taxon>
        <taxon>Fungi</taxon>
        <taxon>Dikarya</taxon>
        <taxon>Ascomycota</taxon>
        <taxon>Pezizomycotina</taxon>
        <taxon>Eurotiomycetes</taxon>
        <taxon>Eurotiomycetidae</taxon>
        <taxon>Eurotiales</taxon>
        <taxon>Aspergillaceae</taxon>
        <taxon>Aspergillus</taxon>
        <taxon>Aspergillus subgen. Nidulantes</taxon>
    </lineage>
</organism>
<accession>A0A0U5GEX9</accession>
<evidence type="ECO:0000313" key="3">
    <source>
        <dbReference type="EMBL" id="CEL09240.1"/>
    </source>
</evidence>
<dbReference type="Proteomes" id="UP000054771">
    <property type="component" value="Unassembled WGS sequence"/>
</dbReference>
<evidence type="ECO:0000256" key="2">
    <source>
        <dbReference type="SAM" id="SignalP"/>
    </source>
</evidence>
<evidence type="ECO:0000256" key="1">
    <source>
        <dbReference type="SAM" id="MobiDB-lite"/>
    </source>
</evidence>
<feature type="compositionally biased region" description="Polar residues" evidence="1">
    <location>
        <begin position="68"/>
        <end position="90"/>
    </location>
</feature>
<dbReference type="AlphaFoldDB" id="A0A0U5GEX9"/>